<dbReference type="Proteomes" id="UP001153714">
    <property type="component" value="Chromosome 19"/>
</dbReference>
<feature type="region of interest" description="Disordered" evidence="1">
    <location>
        <begin position="99"/>
        <end position="131"/>
    </location>
</feature>
<feature type="compositionally biased region" description="Pro residues" evidence="1">
    <location>
        <begin position="113"/>
        <end position="125"/>
    </location>
</feature>
<dbReference type="EMBL" id="OU893350">
    <property type="protein sequence ID" value="CAG9788217.1"/>
    <property type="molecule type" value="Genomic_DNA"/>
</dbReference>
<sequence>MTATAQVPALGLSDESELESPVDPLSLHCWLIEKALHHEAFNRPELQEALRRLRHRLPPRQFFHHVSDMPLNRRCPKPRWRVSHNGYQKGMSRRVWAPCKLGPAMPRGKSHSYPPPPAPRQPPPSSALSEDYSSLDALCLQMTEQAIN</sequence>
<organism evidence="2 3">
    <name type="scientific">Diatraea saccharalis</name>
    <name type="common">sugarcane borer</name>
    <dbReference type="NCBI Taxonomy" id="40085"/>
    <lineage>
        <taxon>Eukaryota</taxon>
        <taxon>Metazoa</taxon>
        <taxon>Ecdysozoa</taxon>
        <taxon>Arthropoda</taxon>
        <taxon>Hexapoda</taxon>
        <taxon>Insecta</taxon>
        <taxon>Pterygota</taxon>
        <taxon>Neoptera</taxon>
        <taxon>Endopterygota</taxon>
        <taxon>Lepidoptera</taxon>
        <taxon>Glossata</taxon>
        <taxon>Ditrysia</taxon>
        <taxon>Pyraloidea</taxon>
        <taxon>Crambidae</taxon>
        <taxon>Crambinae</taxon>
        <taxon>Diatraea</taxon>
    </lineage>
</organism>
<evidence type="ECO:0000313" key="2">
    <source>
        <dbReference type="EMBL" id="CAG9788217.1"/>
    </source>
</evidence>
<accession>A0A9N9WD89</accession>
<evidence type="ECO:0000313" key="3">
    <source>
        <dbReference type="Proteomes" id="UP001153714"/>
    </source>
</evidence>
<proteinExistence type="predicted"/>
<protein>
    <submittedName>
        <fullName evidence="2">Uncharacterized protein</fullName>
    </submittedName>
</protein>
<reference evidence="2" key="1">
    <citation type="submission" date="2021-12" db="EMBL/GenBank/DDBJ databases">
        <authorList>
            <person name="King R."/>
        </authorList>
    </citation>
    <scope>NUCLEOTIDE SEQUENCE</scope>
</reference>
<keyword evidence="3" id="KW-1185">Reference proteome</keyword>
<gene>
    <name evidence="2" type="ORF">DIATSA_LOCUS6039</name>
</gene>
<dbReference type="OrthoDB" id="2155283at2759"/>
<evidence type="ECO:0000256" key="1">
    <source>
        <dbReference type="SAM" id="MobiDB-lite"/>
    </source>
</evidence>
<name>A0A9N9WD89_9NEOP</name>
<reference evidence="2" key="2">
    <citation type="submission" date="2022-10" db="EMBL/GenBank/DDBJ databases">
        <authorList>
            <consortium name="ENA_rothamsted_submissions"/>
            <consortium name="culmorum"/>
            <person name="King R."/>
        </authorList>
    </citation>
    <scope>NUCLEOTIDE SEQUENCE</scope>
</reference>
<dbReference type="AlphaFoldDB" id="A0A9N9WD89"/>